<accession>A0ABD2BCH1</accession>
<dbReference type="EMBL" id="JAYRBN010000091">
    <property type="protein sequence ID" value="KAL2730431.1"/>
    <property type="molecule type" value="Genomic_DNA"/>
</dbReference>
<reference evidence="1 2" key="1">
    <citation type="journal article" date="2024" name="Ann. Entomol. Soc. Am.">
        <title>Genomic analyses of the southern and eastern yellowjacket wasps (Hymenoptera: Vespidae) reveal evolutionary signatures of social life.</title>
        <authorList>
            <person name="Catto M.A."/>
            <person name="Caine P.B."/>
            <person name="Orr S.E."/>
            <person name="Hunt B.G."/>
            <person name="Goodisman M.A.D."/>
        </authorList>
    </citation>
    <scope>NUCLEOTIDE SEQUENCE [LARGE SCALE GENOMIC DNA]</scope>
    <source>
        <strain evidence="1">232</strain>
        <tissue evidence="1">Head and thorax</tissue>
    </source>
</reference>
<keyword evidence="2" id="KW-1185">Reference proteome</keyword>
<evidence type="ECO:0000313" key="2">
    <source>
        <dbReference type="Proteomes" id="UP001607303"/>
    </source>
</evidence>
<gene>
    <name evidence="1" type="ORF">V1477_016242</name>
</gene>
<dbReference type="AlphaFoldDB" id="A0ABD2BCH1"/>
<comment type="caution">
    <text evidence="1">The sequence shown here is derived from an EMBL/GenBank/DDBJ whole genome shotgun (WGS) entry which is preliminary data.</text>
</comment>
<protein>
    <submittedName>
        <fullName evidence="1">Uncharacterized protein</fullName>
    </submittedName>
</protein>
<name>A0ABD2BCH1_VESMC</name>
<proteinExistence type="predicted"/>
<evidence type="ECO:0000313" key="1">
    <source>
        <dbReference type="EMBL" id="KAL2730431.1"/>
    </source>
</evidence>
<organism evidence="1 2">
    <name type="scientific">Vespula maculifrons</name>
    <name type="common">Eastern yellow jacket</name>
    <name type="synonym">Wasp</name>
    <dbReference type="NCBI Taxonomy" id="7453"/>
    <lineage>
        <taxon>Eukaryota</taxon>
        <taxon>Metazoa</taxon>
        <taxon>Ecdysozoa</taxon>
        <taxon>Arthropoda</taxon>
        <taxon>Hexapoda</taxon>
        <taxon>Insecta</taxon>
        <taxon>Pterygota</taxon>
        <taxon>Neoptera</taxon>
        <taxon>Endopterygota</taxon>
        <taxon>Hymenoptera</taxon>
        <taxon>Apocrita</taxon>
        <taxon>Aculeata</taxon>
        <taxon>Vespoidea</taxon>
        <taxon>Vespidae</taxon>
        <taxon>Vespinae</taxon>
        <taxon>Vespula</taxon>
    </lineage>
</organism>
<dbReference type="Proteomes" id="UP001607303">
    <property type="component" value="Unassembled WGS sequence"/>
</dbReference>
<sequence length="178" mass="20067">MDFYQTSSYLELARNGAAWFGILTSVIEKIEIVENHEARDVPSSKSCEASMRPLISTGYAFQFPRMVPAQNSRIVNCEYVSNALSVARMKMHYLLLSIPTGRRKFKQPFAVSAEYKLRSKYTKGVPNNTTRRIFRVLANVSPFRGAAASRDIGESNFMSSAKSTKTPITTSETEHYTF</sequence>